<feature type="non-terminal residue" evidence="2">
    <location>
        <position position="169"/>
    </location>
</feature>
<feature type="region of interest" description="Disordered" evidence="1">
    <location>
        <begin position="148"/>
        <end position="169"/>
    </location>
</feature>
<dbReference type="Proteomes" id="UP001177670">
    <property type="component" value="Unassembled WGS sequence"/>
</dbReference>
<evidence type="ECO:0000256" key="1">
    <source>
        <dbReference type="SAM" id="MobiDB-lite"/>
    </source>
</evidence>
<name>A0AA40KFI9_9HYME</name>
<keyword evidence="3" id="KW-1185">Reference proteome</keyword>
<reference evidence="2" key="1">
    <citation type="submission" date="2021-10" db="EMBL/GenBank/DDBJ databases">
        <title>Melipona bicolor Genome sequencing and assembly.</title>
        <authorList>
            <person name="Araujo N.S."/>
            <person name="Arias M.C."/>
        </authorList>
    </citation>
    <scope>NUCLEOTIDE SEQUENCE</scope>
    <source>
        <strain evidence="2">USP_2M_L1-L4_2017</strain>
        <tissue evidence="2">Whole body</tissue>
    </source>
</reference>
<comment type="caution">
    <text evidence="2">The sequence shown here is derived from an EMBL/GenBank/DDBJ whole genome shotgun (WGS) entry which is preliminary data.</text>
</comment>
<proteinExistence type="predicted"/>
<evidence type="ECO:0000313" key="3">
    <source>
        <dbReference type="Proteomes" id="UP001177670"/>
    </source>
</evidence>
<organism evidence="2 3">
    <name type="scientific">Melipona bicolor</name>
    <dbReference type="NCBI Taxonomy" id="60889"/>
    <lineage>
        <taxon>Eukaryota</taxon>
        <taxon>Metazoa</taxon>
        <taxon>Ecdysozoa</taxon>
        <taxon>Arthropoda</taxon>
        <taxon>Hexapoda</taxon>
        <taxon>Insecta</taxon>
        <taxon>Pterygota</taxon>
        <taxon>Neoptera</taxon>
        <taxon>Endopterygota</taxon>
        <taxon>Hymenoptera</taxon>
        <taxon>Apocrita</taxon>
        <taxon>Aculeata</taxon>
        <taxon>Apoidea</taxon>
        <taxon>Anthophila</taxon>
        <taxon>Apidae</taxon>
        <taxon>Melipona</taxon>
    </lineage>
</organism>
<accession>A0AA40KFI9</accession>
<gene>
    <name evidence="2" type="ORF">K0M31_015004</name>
</gene>
<protein>
    <submittedName>
        <fullName evidence="2">Uncharacterized protein</fullName>
    </submittedName>
</protein>
<sequence length="169" mass="18397">MPPARLVASNLIKTEYIKPCFLHLGRSRAFDANESSSANELFRRDRGDWEGKKRKSKTDSVIHSLSKSFENSQSGSSSGNSSKFVEEFAEQFGNEAIDVVRIISFVLRAFLRVLDDEAAARLSSGVSGIRRGGSTAEVAKVCKLCEPSSPSATRHTGPSVCLGPTRTQE</sequence>
<dbReference type="AlphaFoldDB" id="A0AA40KFI9"/>
<dbReference type="EMBL" id="JAHYIQ010000043">
    <property type="protein sequence ID" value="KAK1118298.1"/>
    <property type="molecule type" value="Genomic_DNA"/>
</dbReference>
<evidence type="ECO:0000313" key="2">
    <source>
        <dbReference type="EMBL" id="KAK1118298.1"/>
    </source>
</evidence>